<dbReference type="AlphaFoldDB" id="G8RQ36"/>
<evidence type="ECO:0000313" key="2">
    <source>
        <dbReference type="EMBL" id="AEV75109.1"/>
    </source>
</evidence>
<dbReference type="OrthoDB" id="9800988at2"/>
<dbReference type="InterPro" id="IPR029058">
    <property type="entry name" value="AB_hydrolase_fold"/>
</dbReference>
<proteinExistence type="predicted"/>
<reference evidence="2 3" key="1">
    <citation type="submission" date="2011-12" db="EMBL/GenBank/DDBJ databases">
        <title>Complete sequence of Mycobacterium rhodesiae NBB3.</title>
        <authorList>
            <consortium name="US DOE Joint Genome Institute"/>
            <person name="Lucas S."/>
            <person name="Han J."/>
            <person name="Lapidus A."/>
            <person name="Cheng J.-F."/>
            <person name="Goodwin L."/>
            <person name="Pitluck S."/>
            <person name="Peters L."/>
            <person name="Mikhailova N."/>
            <person name="Gu W."/>
            <person name="Detter J.C."/>
            <person name="Han C."/>
            <person name="Tapia R."/>
            <person name="Land M."/>
            <person name="Hauser L."/>
            <person name="Kyrpides N."/>
            <person name="Ivanova N."/>
            <person name="Pagani I."/>
            <person name="Mattes T."/>
            <person name="Holmes A."/>
            <person name="Rutledge P."/>
            <person name="Paulsen I."/>
            <person name="Coleman N."/>
            <person name="Woyke T."/>
        </authorList>
    </citation>
    <scope>NUCLEOTIDE SEQUENCE [LARGE SCALE GENOMIC DNA]</scope>
    <source>
        <strain evidence="2 3">NBB3</strain>
    </source>
</reference>
<dbReference type="PANTHER" id="PTHR45763">
    <property type="entry name" value="HYDROLASE, ALPHA/BETA FOLD FAMILY PROTEIN, EXPRESSED-RELATED"/>
    <property type="match status" value="1"/>
</dbReference>
<evidence type="ECO:0000259" key="1">
    <source>
        <dbReference type="Pfam" id="PF00561"/>
    </source>
</evidence>
<dbReference type="Proteomes" id="UP000005442">
    <property type="component" value="Chromosome"/>
</dbReference>
<dbReference type="InterPro" id="IPR000073">
    <property type="entry name" value="AB_hydrolase_1"/>
</dbReference>
<keyword evidence="2" id="KW-0808">Transferase</keyword>
<dbReference type="GO" id="GO:0016746">
    <property type="term" value="F:acyltransferase activity"/>
    <property type="evidence" value="ECO:0007669"/>
    <property type="project" value="UniProtKB-KW"/>
</dbReference>
<dbReference type="EMBL" id="CP003169">
    <property type="protein sequence ID" value="AEV75109.1"/>
    <property type="molecule type" value="Genomic_DNA"/>
</dbReference>
<gene>
    <name evidence="2" type="ordered locus">MycrhN_4623</name>
</gene>
<dbReference type="SUPFAM" id="SSF53474">
    <property type="entry name" value="alpha/beta-Hydrolases"/>
    <property type="match status" value="1"/>
</dbReference>
<dbReference type="GO" id="GO:0016787">
    <property type="term" value="F:hydrolase activity"/>
    <property type="evidence" value="ECO:0007669"/>
    <property type="project" value="UniProtKB-KW"/>
</dbReference>
<accession>G8RQ36</accession>
<dbReference type="HOGENOM" id="CLU_020336_49_0_11"/>
<organism evidence="2 3">
    <name type="scientific">Mycolicibacterium rhodesiae (strain NBB3)</name>
    <name type="common">Mycobacterium rhodesiae</name>
    <dbReference type="NCBI Taxonomy" id="710685"/>
    <lineage>
        <taxon>Bacteria</taxon>
        <taxon>Bacillati</taxon>
        <taxon>Actinomycetota</taxon>
        <taxon>Actinomycetes</taxon>
        <taxon>Mycobacteriales</taxon>
        <taxon>Mycobacteriaceae</taxon>
        <taxon>Mycolicibacterium</taxon>
    </lineage>
</organism>
<sequence>MTATVDGLVRLRDGRSLAYTQYGAPHGFPVVNSHGGLACRLDVAAADSIAVDAGVRLISPDRPGVGLSDPSPGRTLADWARDVEELLDHIGVDRFAAMGWSMGGQYAVAVGHFLRPRATRVAIIAGALPLTEPGVFDQLPAMDRHLTRLSQRAPWLARQWFQMMGFLPRVAPALYGRLAARALGPADAAVVAGDGFELFSRMTRDAMRQPAGAAEEYRAWMRPWGFAPEDLDMPVDIWAGAQDQLVDPSWAHRLASRIPNATLNVRDGGHFLAHLHYREIFDSLRGGSTL</sequence>
<keyword evidence="3" id="KW-1185">Reference proteome</keyword>
<keyword evidence="2" id="KW-0378">Hydrolase</keyword>
<dbReference type="eggNOG" id="COG0596">
    <property type="taxonomic scope" value="Bacteria"/>
</dbReference>
<dbReference type="PANTHER" id="PTHR45763:SF46">
    <property type="entry name" value="AB HYDROLASE-1 DOMAIN-CONTAINING PROTEIN"/>
    <property type="match status" value="1"/>
</dbReference>
<feature type="domain" description="AB hydrolase-1" evidence="1">
    <location>
        <begin position="29"/>
        <end position="274"/>
    </location>
</feature>
<dbReference type="RefSeq" id="WP_014212854.1">
    <property type="nucleotide sequence ID" value="NC_016604.1"/>
</dbReference>
<dbReference type="STRING" id="710685.MycrhN_4623"/>
<dbReference type="KEGG" id="mrh:MycrhN_4623"/>
<dbReference type="PATRIC" id="fig|710685.3.peg.4631"/>
<dbReference type="Gene3D" id="3.40.50.1820">
    <property type="entry name" value="alpha/beta hydrolase"/>
    <property type="match status" value="1"/>
</dbReference>
<keyword evidence="2" id="KW-0012">Acyltransferase</keyword>
<name>G8RQ36_MYCRN</name>
<dbReference type="Pfam" id="PF00561">
    <property type="entry name" value="Abhydrolase_1"/>
    <property type="match status" value="1"/>
</dbReference>
<protein>
    <submittedName>
        <fullName evidence="2">Putative hydrolase or acyltransferase of alpha/beta superfamily</fullName>
    </submittedName>
</protein>
<evidence type="ECO:0000313" key="3">
    <source>
        <dbReference type="Proteomes" id="UP000005442"/>
    </source>
</evidence>